<dbReference type="PANTHER" id="PTHR22118">
    <property type="entry name" value="DYNEIN ASSEMBLY FACTOR 3, AXONEMAL"/>
    <property type="match status" value="1"/>
</dbReference>
<sequence length="227" mass="24989">MQTITEGPEGEEGDETDTGEASTSTQNEFDEISTIHAEDLSEDAKARAAATVAGFTITLLTGDIEKALLKRGKYKSKFDVITVGNSMSHRVKDGLEELATASGVLAMEDARYMFSLKKEQTEEFAHKMNLFAQDAGWCRLKQVDGLHATHHIHTRFPVVEAARAPVLPPYESREKKAPKKEDEKADVSIEEPVEEPKEETLGENLTPKVEMLSVNDPQNTSGEAAEK</sequence>
<dbReference type="PANTHER" id="PTHR22118:SF14">
    <property type="entry name" value="DYNEIN AXONEMAL ASSEMBLY FACTOR 3"/>
    <property type="match status" value="1"/>
</dbReference>
<dbReference type="GO" id="GO:0044458">
    <property type="term" value="P:motile cilium assembly"/>
    <property type="evidence" value="ECO:0007669"/>
    <property type="project" value="TreeGrafter"/>
</dbReference>
<dbReference type="Pfam" id="PF14740">
    <property type="entry name" value="DUF4471"/>
    <property type="match status" value="1"/>
</dbReference>
<dbReference type="GO" id="GO:0070286">
    <property type="term" value="P:axonemal dynein complex assembly"/>
    <property type="evidence" value="ECO:0007669"/>
    <property type="project" value="InterPro"/>
</dbReference>
<feature type="compositionally biased region" description="Polar residues" evidence="1">
    <location>
        <begin position="215"/>
        <end position="227"/>
    </location>
</feature>
<name>A0AAE0EV00_9CHLO</name>
<dbReference type="InterPro" id="IPR028235">
    <property type="entry name" value="DNAAF3_C"/>
</dbReference>
<protein>
    <recommendedName>
        <fullName evidence="2">Dynein assembly factor 3 C-terminal domain-containing protein</fullName>
    </recommendedName>
</protein>
<dbReference type="AlphaFoldDB" id="A0AAE0EV00"/>
<dbReference type="EMBL" id="LGRX02033791">
    <property type="protein sequence ID" value="KAK3239905.1"/>
    <property type="molecule type" value="Genomic_DNA"/>
</dbReference>
<feature type="compositionally biased region" description="Acidic residues" evidence="1">
    <location>
        <begin position="8"/>
        <end position="18"/>
    </location>
</feature>
<evidence type="ECO:0000313" key="4">
    <source>
        <dbReference type="Proteomes" id="UP001190700"/>
    </source>
</evidence>
<dbReference type="InterPro" id="IPR039304">
    <property type="entry name" value="DNAAF3"/>
</dbReference>
<accession>A0AAE0EV00</accession>
<organism evidence="3 4">
    <name type="scientific">Cymbomonas tetramitiformis</name>
    <dbReference type="NCBI Taxonomy" id="36881"/>
    <lineage>
        <taxon>Eukaryota</taxon>
        <taxon>Viridiplantae</taxon>
        <taxon>Chlorophyta</taxon>
        <taxon>Pyramimonadophyceae</taxon>
        <taxon>Pyramimonadales</taxon>
        <taxon>Pyramimonadaceae</taxon>
        <taxon>Cymbomonas</taxon>
    </lineage>
</organism>
<gene>
    <name evidence="3" type="ORF">CYMTET_50203</name>
</gene>
<evidence type="ECO:0000259" key="2">
    <source>
        <dbReference type="Pfam" id="PF14740"/>
    </source>
</evidence>
<evidence type="ECO:0000256" key="1">
    <source>
        <dbReference type="SAM" id="MobiDB-lite"/>
    </source>
</evidence>
<feature type="region of interest" description="Disordered" evidence="1">
    <location>
        <begin position="169"/>
        <end position="227"/>
    </location>
</feature>
<proteinExistence type="predicted"/>
<reference evidence="3 4" key="1">
    <citation type="journal article" date="2015" name="Genome Biol. Evol.">
        <title>Comparative Genomics of a Bacterivorous Green Alga Reveals Evolutionary Causalities and Consequences of Phago-Mixotrophic Mode of Nutrition.</title>
        <authorList>
            <person name="Burns J.A."/>
            <person name="Paasch A."/>
            <person name="Narechania A."/>
            <person name="Kim E."/>
        </authorList>
    </citation>
    <scope>NUCLEOTIDE SEQUENCE [LARGE SCALE GENOMIC DNA]</scope>
    <source>
        <strain evidence="3 4">PLY_AMNH</strain>
    </source>
</reference>
<comment type="caution">
    <text evidence="3">The sequence shown here is derived from an EMBL/GenBank/DDBJ whole genome shotgun (WGS) entry which is preliminary data.</text>
</comment>
<keyword evidence="4" id="KW-1185">Reference proteome</keyword>
<feature type="domain" description="Dynein assembly factor 3 C-terminal" evidence="2">
    <location>
        <begin position="22"/>
        <end position="138"/>
    </location>
</feature>
<dbReference type="Proteomes" id="UP001190700">
    <property type="component" value="Unassembled WGS sequence"/>
</dbReference>
<feature type="region of interest" description="Disordered" evidence="1">
    <location>
        <begin position="1"/>
        <end position="28"/>
    </location>
</feature>
<feature type="compositionally biased region" description="Basic and acidic residues" evidence="1">
    <location>
        <begin position="171"/>
        <end position="187"/>
    </location>
</feature>
<evidence type="ECO:0000313" key="3">
    <source>
        <dbReference type="EMBL" id="KAK3239905.1"/>
    </source>
</evidence>